<keyword evidence="3" id="KW-1185">Reference proteome</keyword>
<dbReference type="EMBL" id="PGGW01000061">
    <property type="protein sequence ID" value="PJE95815.1"/>
    <property type="molecule type" value="Genomic_DNA"/>
</dbReference>
<name>A0A2M8LV53_9ACTN</name>
<evidence type="ECO:0000256" key="1">
    <source>
        <dbReference type="SAM" id="Phobius"/>
    </source>
</evidence>
<proteinExistence type="predicted"/>
<evidence type="ECO:0000313" key="3">
    <source>
        <dbReference type="Proteomes" id="UP000230407"/>
    </source>
</evidence>
<comment type="caution">
    <text evidence="2">The sequence shown here is derived from an EMBL/GenBank/DDBJ whole genome shotgun (WGS) entry which is preliminary data.</text>
</comment>
<dbReference type="AlphaFoldDB" id="A0A2M8LV53"/>
<protein>
    <recommendedName>
        <fullName evidence="4">YcxB-like protein domain-containing protein</fullName>
    </recommendedName>
</protein>
<evidence type="ECO:0000313" key="2">
    <source>
        <dbReference type="EMBL" id="PJE95815.1"/>
    </source>
</evidence>
<accession>A0A2M8LV53</accession>
<feature type="transmembrane region" description="Helical" evidence="1">
    <location>
        <begin position="42"/>
        <end position="60"/>
    </location>
</feature>
<dbReference type="Proteomes" id="UP000230407">
    <property type="component" value="Unassembled WGS sequence"/>
</dbReference>
<reference evidence="2 3" key="1">
    <citation type="submission" date="2017-11" db="EMBL/GenBank/DDBJ databases">
        <title>Streptomyces carmine sp. nov., a novel actinomycete isolated from Sophora alopecuroides in Xinjiang, China.</title>
        <authorList>
            <person name="Wang Y."/>
            <person name="Luo X."/>
            <person name="Wan C."/>
            <person name="Zhang L."/>
        </authorList>
    </citation>
    <scope>NUCLEOTIDE SEQUENCE [LARGE SCALE GENOMIC DNA]</scope>
    <source>
        <strain evidence="2 3">TRM SA0054</strain>
    </source>
</reference>
<keyword evidence="1" id="KW-0812">Transmembrane</keyword>
<gene>
    <name evidence="2" type="ORF">CUT44_21420</name>
</gene>
<feature type="transmembrane region" description="Helical" evidence="1">
    <location>
        <begin position="66"/>
        <end position="84"/>
    </location>
</feature>
<dbReference type="RefSeq" id="WP_100203539.1">
    <property type="nucleotide sequence ID" value="NZ_PGGW01000061.1"/>
</dbReference>
<keyword evidence="1" id="KW-0472">Membrane</keyword>
<sequence length="183" mass="20101">MSDAEVRVRQAEPVELVYRQTAEDFDEALRVRARRARRDGPLPYVLLPAVMVGVVVSVSLVTDNPVLTAFTVAGGAIGMVFGLLRERAVRRAQTRELLRFAEAQGEYRTTVDDAGLHVTGTGTSSSFGWELYDRYVETVGLFVLLNGKGQVTGFAALPKRGARDADGVDRLRGILDRHLVRVT</sequence>
<organism evidence="2 3">
    <name type="scientific">Streptomyces carminius</name>
    <dbReference type="NCBI Taxonomy" id="2665496"/>
    <lineage>
        <taxon>Bacteria</taxon>
        <taxon>Bacillati</taxon>
        <taxon>Actinomycetota</taxon>
        <taxon>Actinomycetes</taxon>
        <taxon>Kitasatosporales</taxon>
        <taxon>Streptomycetaceae</taxon>
        <taxon>Streptomyces</taxon>
    </lineage>
</organism>
<evidence type="ECO:0008006" key="4">
    <source>
        <dbReference type="Google" id="ProtNLM"/>
    </source>
</evidence>
<keyword evidence="1" id="KW-1133">Transmembrane helix</keyword>